<protein>
    <submittedName>
        <fullName evidence="2">Uncharacterized protein</fullName>
    </submittedName>
</protein>
<dbReference type="AlphaFoldDB" id="A0A8X7CL06"/>
<feature type="compositionally biased region" description="Basic and acidic residues" evidence="1">
    <location>
        <begin position="14"/>
        <end position="39"/>
    </location>
</feature>
<reference evidence="2" key="1">
    <citation type="submission" date="2020-08" db="EMBL/GenBank/DDBJ databases">
        <title>Multicomponent nature underlies the extraordinary mechanical properties of spider dragline silk.</title>
        <authorList>
            <person name="Kono N."/>
            <person name="Nakamura H."/>
            <person name="Mori M."/>
            <person name="Yoshida Y."/>
            <person name="Ohtoshi R."/>
            <person name="Malay A.D."/>
            <person name="Moran D.A.P."/>
            <person name="Tomita M."/>
            <person name="Numata K."/>
            <person name="Arakawa K."/>
        </authorList>
    </citation>
    <scope>NUCLEOTIDE SEQUENCE</scope>
</reference>
<name>A0A8X7CL06_9ARAC</name>
<evidence type="ECO:0000313" key="2">
    <source>
        <dbReference type="EMBL" id="GFY71556.1"/>
    </source>
</evidence>
<proteinExistence type="predicted"/>
<comment type="caution">
    <text evidence="2">The sequence shown here is derived from an EMBL/GenBank/DDBJ whole genome shotgun (WGS) entry which is preliminary data.</text>
</comment>
<feature type="region of interest" description="Disordered" evidence="1">
    <location>
        <begin position="1"/>
        <end position="53"/>
    </location>
</feature>
<evidence type="ECO:0000313" key="3">
    <source>
        <dbReference type="Proteomes" id="UP000886998"/>
    </source>
</evidence>
<gene>
    <name evidence="2" type="ORF">TNIN_459861</name>
</gene>
<dbReference type="EMBL" id="BMAV01018926">
    <property type="protein sequence ID" value="GFY71556.1"/>
    <property type="molecule type" value="Genomic_DNA"/>
</dbReference>
<feature type="non-terminal residue" evidence="2">
    <location>
        <position position="53"/>
    </location>
</feature>
<keyword evidence="3" id="KW-1185">Reference proteome</keyword>
<sequence>MAASQRIRKVTPVEVEKVSTNKKSRDEFSDASRDDESRNNRQKQGLAPELKNN</sequence>
<evidence type="ECO:0000256" key="1">
    <source>
        <dbReference type="SAM" id="MobiDB-lite"/>
    </source>
</evidence>
<organism evidence="2 3">
    <name type="scientific">Trichonephila inaurata madagascariensis</name>
    <dbReference type="NCBI Taxonomy" id="2747483"/>
    <lineage>
        <taxon>Eukaryota</taxon>
        <taxon>Metazoa</taxon>
        <taxon>Ecdysozoa</taxon>
        <taxon>Arthropoda</taxon>
        <taxon>Chelicerata</taxon>
        <taxon>Arachnida</taxon>
        <taxon>Araneae</taxon>
        <taxon>Araneomorphae</taxon>
        <taxon>Entelegynae</taxon>
        <taxon>Araneoidea</taxon>
        <taxon>Nephilidae</taxon>
        <taxon>Trichonephila</taxon>
        <taxon>Trichonephila inaurata</taxon>
    </lineage>
</organism>
<accession>A0A8X7CL06</accession>
<dbReference type="Proteomes" id="UP000886998">
    <property type="component" value="Unassembled WGS sequence"/>
</dbReference>